<dbReference type="Pfam" id="PF03184">
    <property type="entry name" value="DDE_1"/>
    <property type="match status" value="1"/>
</dbReference>
<dbReference type="EnsemblMetazoa" id="AALFPA23_023033.R34267">
    <property type="protein sequence ID" value="AALFPA23_023033.P34267"/>
    <property type="gene ID" value="AALFPA23_023033"/>
</dbReference>
<organism evidence="2 3">
    <name type="scientific">Aedes albopictus</name>
    <name type="common">Asian tiger mosquito</name>
    <name type="synonym">Stegomyia albopicta</name>
    <dbReference type="NCBI Taxonomy" id="7160"/>
    <lineage>
        <taxon>Eukaryota</taxon>
        <taxon>Metazoa</taxon>
        <taxon>Ecdysozoa</taxon>
        <taxon>Arthropoda</taxon>
        <taxon>Hexapoda</taxon>
        <taxon>Insecta</taxon>
        <taxon>Pterygota</taxon>
        <taxon>Neoptera</taxon>
        <taxon>Endopterygota</taxon>
        <taxon>Diptera</taxon>
        <taxon>Nematocera</taxon>
        <taxon>Culicoidea</taxon>
        <taxon>Culicidae</taxon>
        <taxon>Culicinae</taxon>
        <taxon>Aedini</taxon>
        <taxon>Aedes</taxon>
        <taxon>Stegomyia</taxon>
    </lineage>
</organism>
<protein>
    <recommendedName>
        <fullName evidence="1">DDE-1 domain-containing protein</fullName>
    </recommendedName>
</protein>
<sequence>MTSLLFEEWVKELDKQFYAENRKILLFIDNCTAHPKSVQDKLKAIQLCYFPPNATSVLQPLDLGIIKTLKHYYRYALVKQRIENMENGETMKEVTVLDAINLLAKVWSVKVSAQTIEHCFRKAGFELLGDDDIPLAELMRREIIQNQQAALLAENDVFPVDPEVSFTEYCDVDAKIICCELMTDEDIIECVNSIDEEPDEDVEMMHIAEAECEPVQITANTVDWSLKSLRNILDSTDGVYPELFNNFYKIENFLRDKYASDSSFRFTSNGIDK</sequence>
<name>A0ABM1XKL9_AEDAL</name>
<dbReference type="InterPro" id="IPR004875">
    <property type="entry name" value="DDE_SF_endonuclease_dom"/>
</dbReference>
<keyword evidence="3" id="KW-1185">Reference proteome</keyword>
<dbReference type="EnsemblMetazoa" id="AALFPA23_000535.R330">
    <property type="protein sequence ID" value="AALFPA23_000535.P330"/>
    <property type="gene ID" value="AALFPA23_000535"/>
</dbReference>
<dbReference type="PANTHER" id="PTHR19303:SF73">
    <property type="entry name" value="PROTEIN PDC2"/>
    <property type="match status" value="1"/>
</dbReference>
<reference evidence="3" key="1">
    <citation type="journal article" date="2015" name="Proc. Natl. Acad. Sci. U.S.A.">
        <title>Genome sequence of the Asian Tiger mosquito, Aedes albopictus, reveals insights into its biology, genetics, and evolution.</title>
        <authorList>
            <person name="Chen X.G."/>
            <person name="Jiang X."/>
            <person name="Gu J."/>
            <person name="Xu M."/>
            <person name="Wu Y."/>
            <person name="Deng Y."/>
            <person name="Zhang C."/>
            <person name="Bonizzoni M."/>
            <person name="Dermauw W."/>
            <person name="Vontas J."/>
            <person name="Armbruster P."/>
            <person name="Huang X."/>
            <person name="Yang Y."/>
            <person name="Zhang H."/>
            <person name="He W."/>
            <person name="Peng H."/>
            <person name="Liu Y."/>
            <person name="Wu K."/>
            <person name="Chen J."/>
            <person name="Lirakis M."/>
            <person name="Topalis P."/>
            <person name="Van Leeuwen T."/>
            <person name="Hall A.B."/>
            <person name="Jiang X."/>
            <person name="Thorpe C."/>
            <person name="Mueller R.L."/>
            <person name="Sun C."/>
            <person name="Waterhouse R.M."/>
            <person name="Yan G."/>
            <person name="Tu Z.J."/>
            <person name="Fang X."/>
            <person name="James A.A."/>
        </authorList>
    </citation>
    <scope>NUCLEOTIDE SEQUENCE [LARGE SCALE GENOMIC DNA]</scope>
    <source>
        <strain evidence="3">Foshan</strain>
    </source>
</reference>
<dbReference type="Proteomes" id="UP000069940">
    <property type="component" value="Unassembled WGS sequence"/>
</dbReference>
<dbReference type="InterPro" id="IPR050863">
    <property type="entry name" value="CenT-Element_Derived"/>
</dbReference>
<dbReference type="GeneID" id="115264904"/>
<evidence type="ECO:0000313" key="2">
    <source>
        <dbReference type="EnsemblMetazoa" id="AALFPA23_000535.P330"/>
    </source>
</evidence>
<evidence type="ECO:0000259" key="1">
    <source>
        <dbReference type="Pfam" id="PF03184"/>
    </source>
</evidence>
<dbReference type="RefSeq" id="XP_029724810.1">
    <property type="nucleotide sequence ID" value="XM_029868950.2"/>
</dbReference>
<accession>A0ABM1XKL9</accession>
<proteinExistence type="predicted"/>
<reference evidence="2" key="2">
    <citation type="submission" date="2025-05" db="UniProtKB">
        <authorList>
            <consortium name="EnsemblMetazoa"/>
        </authorList>
    </citation>
    <scope>IDENTIFICATION</scope>
    <source>
        <strain evidence="2">Foshan</strain>
    </source>
</reference>
<feature type="domain" description="DDE-1" evidence="1">
    <location>
        <begin position="1"/>
        <end position="120"/>
    </location>
</feature>
<dbReference type="GeneID" id="109414081"/>
<dbReference type="PANTHER" id="PTHR19303">
    <property type="entry name" value="TRANSPOSON"/>
    <property type="match status" value="1"/>
</dbReference>
<dbReference type="RefSeq" id="XP_019543367.2">
    <property type="nucleotide sequence ID" value="XM_019687822.3"/>
</dbReference>
<evidence type="ECO:0000313" key="3">
    <source>
        <dbReference type="Proteomes" id="UP000069940"/>
    </source>
</evidence>